<accession>H2ZIN0</accession>
<dbReference type="GeneTree" id="ENSGT00660000096577"/>
<dbReference type="HOGENOM" id="CLU_1202185_0_0_1"/>
<dbReference type="eggNOG" id="ENOG502R1NR">
    <property type="taxonomic scope" value="Eukaryota"/>
</dbReference>
<dbReference type="OMA" id="GSEFRKC"/>
<dbReference type="AlphaFoldDB" id="H2ZIN0"/>
<evidence type="ECO:0000313" key="2">
    <source>
        <dbReference type="Proteomes" id="UP000007875"/>
    </source>
</evidence>
<organism evidence="1 2">
    <name type="scientific">Ciona savignyi</name>
    <name type="common">Pacific transparent sea squirt</name>
    <dbReference type="NCBI Taxonomy" id="51511"/>
    <lineage>
        <taxon>Eukaryota</taxon>
        <taxon>Metazoa</taxon>
        <taxon>Chordata</taxon>
        <taxon>Tunicata</taxon>
        <taxon>Ascidiacea</taxon>
        <taxon>Phlebobranchia</taxon>
        <taxon>Cionidae</taxon>
        <taxon>Ciona</taxon>
    </lineage>
</organism>
<dbReference type="InParanoid" id="H2ZIN0"/>
<sequence length="224" mass="25407">MKYDGMVREVWAPLDDNVQNNLEAEAEKYGGAGWELCTVLVTSQVRMKPDGSEFRKCAIFFQRPKEEFVSEIEKGKSKENLLMDGTTKIEVASGESEPQFLEVSPPTSPKEKVERFGIAMLPVIDIGQTKLRATKPSPKLEKSENEPNQLTSGIAAVQLKKVNRDALKKNSPDINRKEESEVNQVKLRRAEVGNSEKKEESKEVPWMKTLEKKREAVMKTIRRN</sequence>
<keyword evidence="2" id="KW-1185">Reference proteome</keyword>
<proteinExistence type="predicted"/>
<reference evidence="1" key="2">
    <citation type="submission" date="2025-08" db="UniProtKB">
        <authorList>
            <consortium name="Ensembl"/>
        </authorList>
    </citation>
    <scope>IDENTIFICATION</scope>
</reference>
<evidence type="ECO:0000313" key="1">
    <source>
        <dbReference type="Ensembl" id="ENSCSAVP00000017446.1"/>
    </source>
</evidence>
<name>H2ZIN0_CIOSA</name>
<reference evidence="2" key="1">
    <citation type="submission" date="2003-08" db="EMBL/GenBank/DDBJ databases">
        <authorList>
            <person name="Birren B."/>
            <person name="Nusbaum C."/>
            <person name="Abebe A."/>
            <person name="Abouelleil A."/>
            <person name="Adekoya E."/>
            <person name="Ait-zahra M."/>
            <person name="Allen N."/>
            <person name="Allen T."/>
            <person name="An P."/>
            <person name="Anderson M."/>
            <person name="Anderson S."/>
            <person name="Arachchi H."/>
            <person name="Armbruster J."/>
            <person name="Bachantsang P."/>
            <person name="Baldwin J."/>
            <person name="Barry A."/>
            <person name="Bayul T."/>
            <person name="Blitshsteyn B."/>
            <person name="Bloom T."/>
            <person name="Blye J."/>
            <person name="Boguslavskiy L."/>
            <person name="Borowsky M."/>
            <person name="Boukhgalter B."/>
            <person name="Brunache A."/>
            <person name="Butler J."/>
            <person name="Calixte N."/>
            <person name="Calvo S."/>
            <person name="Camarata J."/>
            <person name="Campo K."/>
            <person name="Chang J."/>
            <person name="Cheshatsang Y."/>
            <person name="Citroen M."/>
            <person name="Collymore A."/>
            <person name="Considine T."/>
            <person name="Cook A."/>
            <person name="Cooke P."/>
            <person name="Corum B."/>
            <person name="Cuomo C."/>
            <person name="David R."/>
            <person name="Dawoe T."/>
            <person name="Degray S."/>
            <person name="Dodge S."/>
            <person name="Dooley K."/>
            <person name="Dorje P."/>
            <person name="Dorjee K."/>
            <person name="Dorris L."/>
            <person name="Duffey N."/>
            <person name="Dupes A."/>
            <person name="Elkins T."/>
            <person name="Engels R."/>
            <person name="Erickson J."/>
            <person name="Farina A."/>
            <person name="Faro S."/>
            <person name="Ferreira P."/>
            <person name="Fischer H."/>
            <person name="Fitzgerald M."/>
            <person name="Foley K."/>
            <person name="Gage D."/>
            <person name="Galagan J."/>
            <person name="Gearin G."/>
            <person name="Gnerre S."/>
            <person name="Gnirke A."/>
            <person name="Goyette A."/>
            <person name="Graham J."/>
            <person name="Grandbois E."/>
            <person name="Gyaltsen K."/>
            <person name="Hafez N."/>
            <person name="Hagopian D."/>
            <person name="Hagos B."/>
            <person name="Hall J."/>
            <person name="Hatcher B."/>
            <person name="Heller A."/>
            <person name="Higgins H."/>
            <person name="Honan T."/>
            <person name="Horn A."/>
            <person name="Houde N."/>
            <person name="Hughes L."/>
            <person name="Hulme W."/>
            <person name="Husby E."/>
            <person name="Iliev I."/>
            <person name="Jaffe D."/>
            <person name="Jones C."/>
            <person name="Kamal M."/>
            <person name="Kamat A."/>
            <person name="Kamvysselis M."/>
            <person name="Karlsson E."/>
            <person name="Kells C."/>
            <person name="Kieu A."/>
            <person name="Kisner P."/>
            <person name="Kodira C."/>
            <person name="Kulbokas E."/>
            <person name="Labutti K."/>
            <person name="Lama D."/>
            <person name="Landers T."/>
            <person name="Leger J."/>
            <person name="Levine S."/>
            <person name="Lewis D."/>
            <person name="Lewis T."/>
            <person name="Lindblad-toh K."/>
            <person name="Liu X."/>
            <person name="Lokyitsang T."/>
            <person name="Lokyitsang Y."/>
            <person name="Lucien O."/>
            <person name="Lui A."/>
            <person name="Ma L.J."/>
            <person name="Mabbitt R."/>
            <person name="Macdonald J."/>
            <person name="Maclean C."/>
            <person name="Major J."/>
            <person name="Manning J."/>
            <person name="Marabella R."/>
            <person name="Maru K."/>
            <person name="Matthews C."/>
            <person name="Mauceli E."/>
            <person name="Mccarthy M."/>
            <person name="Mcdonough S."/>
            <person name="Mcghee T."/>
            <person name="Meldrim J."/>
            <person name="Meneus L."/>
            <person name="Mesirov J."/>
            <person name="Mihalev A."/>
            <person name="Mihova T."/>
            <person name="Mikkelsen T."/>
            <person name="Mlenga V."/>
            <person name="Moru K."/>
            <person name="Mozes J."/>
            <person name="Mulrain L."/>
            <person name="Munson G."/>
            <person name="Naylor J."/>
            <person name="Newes C."/>
            <person name="Nguyen C."/>
            <person name="Nguyen N."/>
            <person name="Nguyen T."/>
            <person name="Nicol R."/>
            <person name="Nielsen C."/>
            <person name="Nizzari M."/>
            <person name="Norbu C."/>
            <person name="Norbu N."/>
            <person name="O'donnell P."/>
            <person name="Okoawo O."/>
            <person name="O'leary S."/>
            <person name="Omotosho B."/>
            <person name="O'neill K."/>
            <person name="Osman S."/>
            <person name="Parker S."/>
            <person name="Perrin D."/>
            <person name="Phunkhang P."/>
            <person name="Piqani B."/>
            <person name="Purcell S."/>
            <person name="Rachupka T."/>
            <person name="Ramasamy U."/>
            <person name="Rameau R."/>
            <person name="Ray V."/>
            <person name="Raymond C."/>
            <person name="Retta R."/>
            <person name="Richardson S."/>
            <person name="Rise C."/>
            <person name="Rodriguez J."/>
            <person name="Rogers J."/>
            <person name="Rogov P."/>
            <person name="Rutman M."/>
            <person name="Schupbach R."/>
            <person name="Seaman C."/>
            <person name="Settipalli S."/>
            <person name="Sharpe T."/>
            <person name="Sheridan J."/>
            <person name="Sherpa N."/>
            <person name="Shi J."/>
            <person name="Smirnov S."/>
            <person name="Smith C."/>
            <person name="Sougnez C."/>
            <person name="Spencer B."/>
            <person name="Stalker J."/>
            <person name="Stange-thomann N."/>
            <person name="Stavropoulos S."/>
            <person name="Stetson K."/>
            <person name="Stone C."/>
            <person name="Stone S."/>
            <person name="Stubbs M."/>
            <person name="Talamas J."/>
            <person name="Tchuinga P."/>
            <person name="Tenzing P."/>
            <person name="Tesfaye S."/>
            <person name="Theodore J."/>
            <person name="Thoulutsang Y."/>
            <person name="Topham K."/>
            <person name="Towey S."/>
            <person name="Tsamla T."/>
            <person name="Tsomo N."/>
            <person name="Vallee D."/>
            <person name="Vassiliev H."/>
            <person name="Venkataraman V."/>
            <person name="Vinson J."/>
            <person name="Vo A."/>
            <person name="Wade C."/>
            <person name="Wang S."/>
            <person name="Wangchuk T."/>
            <person name="Wangdi T."/>
            <person name="Whittaker C."/>
            <person name="Wilkinson J."/>
            <person name="Wu Y."/>
            <person name="Wyman D."/>
            <person name="Yadav S."/>
            <person name="Yang S."/>
            <person name="Yang X."/>
            <person name="Yeager S."/>
            <person name="Yee E."/>
            <person name="Young G."/>
            <person name="Zainoun J."/>
            <person name="Zembeck L."/>
            <person name="Zimmer A."/>
            <person name="Zody M."/>
            <person name="Lander E."/>
        </authorList>
    </citation>
    <scope>NUCLEOTIDE SEQUENCE [LARGE SCALE GENOMIC DNA]</scope>
</reference>
<reference evidence="1" key="3">
    <citation type="submission" date="2025-09" db="UniProtKB">
        <authorList>
            <consortium name="Ensembl"/>
        </authorList>
    </citation>
    <scope>IDENTIFICATION</scope>
</reference>
<protein>
    <submittedName>
        <fullName evidence="1">Uncharacterized protein</fullName>
    </submittedName>
</protein>
<dbReference type="Ensembl" id="ENSCSAVT00000017637.1">
    <property type="protein sequence ID" value="ENSCSAVP00000017446.1"/>
    <property type="gene ID" value="ENSCSAVG00000010275.1"/>
</dbReference>
<dbReference type="Proteomes" id="UP000007875">
    <property type="component" value="Unassembled WGS sequence"/>
</dbReference>